<organism evidence="1">
    <name type="scientific">Bradyrhizobium sp. LLZ17</name>
    <dbReference type="NCBI Taxonomy" id="3239388"/>
    <lineage>
        <taxon>Bacteria</taxon>
        <taxon>Pseudomonadati</taxon>
        <taxon>Pseudomonadota</taxon>
        <taxon>Alphaproteobacteria</taxon>
        <taxon>Hyphomicrobiales</taxon>
        <taxon>Nitrobacteraceae</taxon>
        <taxon>Bradyrhizobium</taxon>
    </lineage>
</organism>
<gene>
    <name evidence="1" type="ORF">AB8Z38_19450</name>
</gene>
<proteinExistence type="predicted"/>
<accession>A0AB39XYY9</accession>
<name>A0AB39XYY9_9BRAD</name>
<dbReference type="RefSeq" id="WP_369726799.1">
    <property type="nucleotide sequence ID" value="NZ_CP165734.1"/>
</dbReference>
<dbReference type="EMBL" id="CP165734">
    <property type="protein sequence ID" value="XDV61462.1"/>
    <property type="molecule type" value="Genomic_DNA"/>
</dbReference>
<reference evidence="1" key="1">
    <citation type="submission" date="2024-08" db="EMBL/GenBank/DDBJ databases">
        <authorList>
            <person name="Chaddad Z."/>
            <person name="Lamrabet M."/>
            <person name="Bouhnik O."/>
            <person name="Alami S."/>
            <person name="Wipf D."/>
            <person name="Courty P.E."/>
            <person name="Missbah El Idrissi M."/>
        </authorList>
    </citation>
    <scope>NUCLEOTIDE SEQUENCE</scope>
    <source>
        <strain evidence="1">LLZ17</strain>
    </source>
</reference>
<evidence type="ECO:0000313" key="1">
    <source>
        <dbReference type="EMBL" id="XDV61462.1"/>
    </source>
</evidence>
<evidence type="ECO:0008006" key="2">
    <source>
        <dbReference type="Google" id="ProtNLM"/>
    </source>
</evidence>
<dbReference type="AlphaFoldDB" id="A0AB39XYY9"/>
<sequence length="61" mass="6263">MPSAPGKTTWQVRGSTFQSEAGFGFGFAHRLNTAMPLSVVGGYGNGGGIQHTAYVGIGGEF</sequence>
<protein>
    <recommendedName>
        <fullName evidence="2">Trimeric autotransporter adhesin YadA-like C-terminal membrane anchor domain-containing protein</fullName>
    </recommendedName>
</protein>